<evidence type="ECO:0000313" key="4">
    <source>
        <dbReference type="Proteomes" id="UP000177169"/>
    </source>
</evidence>
<dbReference type="AlphaFoldDB" id="A0A1F7Z301"/>
<accession>A0A1F7Z301</accession>
<dbReference type="Proteomes" id="UP000177169">
    <property type="component" value="Unassembled WGS sequence"/>
</dbReference>
<sequence>MEKAIKQIATIKFFTYIFIFSIVIFIGHTIFTKNAVFGDGKFYYAYVRSWVFDRDINLVNDFELLGIKPSVNSRGLAINTFAPGSAILWYFPYLLTDNLVRLITLQRTGLELTYQFAVGLINIILGVLGLFFVYHTLKKYFKNQSSLFAAFILFATTNLLFYIAVEPINSHAVSFFISSLVVYYLSTKLENLTLGDVFILGILSGLAGTIRTQDIIIFTIPAIAIFFKFRKHLKILVTCYLLLVTGILLGFLPQIYLWKIFFDFYFPPYGWGYGFTFLSPHISYVLFNIQNGLFILTPTIALGLFGLFLFWKKQKLISFMGIFYFLIQLYLIASWRDYYQGGSYSIRMLITTYPIITFGLAYFIEKLMKQVNLAFILTSIFFLFMINSFLIIRYLLMY</sequence>
<reference evidence="3 4" key="1">
    <citation type="journal article" date="2016" name="Nat. Commun.">
        <title>Thousands of microbial genomes shed light on interconnected biogeochemical processes in an aquifer system.</title>
        <authorList>
            <person name="Anantharaman K."/>
            <person name="Brown C.T."/>
            <person name="Hug L.A."/>
            <person name="Sharon I."/>
            <person name="Castelle C.J."/>
            <person name="Probst A.J."/>
            <person name="Thomas B.C."/>
            <person name="Singh A."/>
            <person name="Wilkins M.J."/>
            <person name="Karaoz U."/>
            <person name="Brodie E.L."/>
            <person name="Williams K.H."/>
            <person name="Hubbard S.S."/>
            <person name="Banfield J.F."/>
        </authorList>
    </citation>
    <scope>NUCLEOTIDE SEQUENCE [LARGE SCALE GENOMIC DNA]</scope>
</reference>
<feature type="transmembrane region" description="Helical" evidence="1">
    <location>
        <begin position="269"/>
        <end position="287"/>
    </location>
</feature>
<organism evidence="3 4">
    <name type="scientific">Candidatus Woesebacteria bacterium RIFCSPHIGHO2_02_FULL_39_13</name>
    <dbReference type="NCBI Taxonomy" id="1802505"/>
    <lineage>
        <taxon>Bacteria</taxon>
        <taxon>Candidatus Woeseibacteriota</taxon>
    </lineage>
</organism>
<keyword evidence="1" id="KW-0812">Transmembrane</keyword>
<feature type="transmembrane region" description="Helical" evidence="1">
    <location>
        <begin position="371"/>
        <end position="396"/>
    </location>
</feature>
<feature type="transmembrane region" description="Helical" evidence="1">
    <location>
        <begin position="233"/>
        <end position="257"/>
    </location>
</feature>
<feature type="transmembrane region" description="Helical" evidence="1">
    <location>
        <begin position="345"/>
        <end position="364"/>
    </location>
</feature>
<feature type="transmembrane region" description="Helical" evidence="1">
    <location>
        <begin position="146"/>
        <end position="164"/>
    </location>
</feature>
<comment type="caution">
    <text evidence="3">The sequence shown here is derived from an EMBL/GenBank/DDBJ whole genome shotgun (WGS) entry which is preliminary data.</text>
</comment>
<feature type="transmembrane region" description="Helical" evidence="1">
    <location>
        <begin position="316"/>
        <end position="333"/>
    </location>
</feature>
<proteinExistence type="predicted"/>
<feature type="transmembrane region" description="Helical" evidence="1">
    <location>
        <begin position="114"/>
        <end position="134"/>
    </location>
</feature>
<feature type="domain" description="Glycosyltransferase RgtA/B/C/D-like" evidence="2">
    <location>
        <begin position="115"/>
        <end position="256"/>
    </location>
</feature>
<evidence type="ECO:0000259" key="2">
    <source>
        <dbReference type="Pfam" id="PF13231"/>
    </source>
</evidence>
<evidence type="ECO:0000256" key="1">
    <source>
        <dbReference type="SAM" id="Phobius"/>
    </source>
</evidence>
<keyword evidence="1" id="KW-0472">Membrane</keyword>
<feature type="transmembrane region" description="Helical" evidence="1">
    <location>
        <begin position="293"/>
        <end position="311"/>
    </location>
</feature>
<name>A0A1F7Z301_9BACT</name>
<dbReference type="InterPro" id="IPR038731">
    <property type="entry name" value="RgtA/B/C-like"/>
</dbReference>
<dbReference type="EMBL" id="MGGR01000011">
    <property type="protein sequence ID" value="OGM33917.1"/>
    <property type="molecule type" value="Genomic_DNA"/>
</dbReference>
<feature type="transmembrane region" description="Helical" evidence="1">
    <location>
        <begin position="13"/>
        <end position="31"/>
    </location>
</feature>
<feature type="transmembrane region" description="Helical" evidence="1">
    <location>
        <begin position="198"/>
        <end position="227"/>
    </location>
</feature>
<gene>
    <name evidence="3" type="ORF">A3D01_05860</name>
</gene>
<evidence type="ECO:0000313" key="3">
    <source>
        <dbReference type="EMBL" id="OGM33917.1"/>
    </source>
</evidence>
<dbReference type="STRING" id="1802505.A3D01_05860"/>
<keyword evidence="1" id="KW-1133">Transmembrane helix</keyword>
<protein>
    <recommendedName>
        <fullName evidence="2">Glycosyltransferase RgtA/B/C/D-like domain-containing protein</fullName>
    </recommendedName>
</protein>
<dbReference type="Pfam" id="PF13231">
    <property type="entry name" value="PMT_2"/>
    <property type="match status" value="1"/>
</dbReference>